<feature type="signal peptide" evidence="2">
    <location>
        <begin position="1"/>
        <end position="27"/>
    </location>
</feature>
<evidence type="ECO:0000313" key="4">
    <source>
        <dbReference type="Proteomes" id="UP001527099"/>
    </source>
</evidence>
<sequence length="257" mass="26462">MMKALKSKLAIGVIATGLVAGMGTAFAATDAGGQLQSWYSSASAITKGLIAGDVASYVAANKEKMVTDYKNINNSAVNDVKTAGTTETTRVQGSINGQLNTYTAAIDSQNGSIKGSMPGEYDRFINGTNAINNGVVDGIGFVAKLDITKDVNDQGKTSVNNLTTAVGTTQSQAATALTTKIEATKTELNTLLAAERTAASQEIKDNLAAKIAAKLAELQALADSLEEANKKGINEKGVSLEAAGKTALENIVINGLK</sequence>
<gene>
    <name evidence="3" type="ORF">M5X19_05170</name>
</gene>
<feature type="chain" id="PRO_5046192697" evidence="2">
    <location>
        <begin position="28"/>
        <end position="257"/>
    </location>
</feature>
<reference evidence="3 4" key="1">
    <citation type="submission" date="2022-05" db="EMBL/GenBank/DDBJ databases">
        <title>Genome Sequencing of Bee-Associated Microbes.</title>
        <authorList>
            <person name="Dunlap C."/>
        </authorList>
    </citation>
    <scope>NUCLEOTIDE SEQUENCE [LARGE SCALE GENOMIC DNA]</scope>
    <source>
        <strain evidence="3 4">NRRL B-14421</strain>
    </source>
</reference>
<name>A0ABT4G800_9BACL</name>
<keyword evidence="4" id="KW-1185">Reference proteome</keyword>
<keyword evidence="1" id="KW-0175">Coiled coil</keyword>
<organism evidence="3 4">
    <name type="scientific">Paenibacillus alginolyticus</name>
    <dbReference type="NCBI Taxonomy" id="59839"/>
    <lineage>
        <taxon>Bacteria</taxon>
        <taxon>Bacillati</taxon>
        <taxon>Bacillota</taxon>
        <taxon>Bacilli</taxon>
        <taxon>Bacillales</taxon>
        <taxon>Paenibacillaceae</taxon>
        <taxon>Paenibacillus</taxon>
    </lineage>
</organism>
<proteinExistence type="predicted"/>
<dbReference type="RefSeq" id="WP_029196983.1">
    <property type="nucleotide sequence ID" value="NZ_JAMDMW010000153.1"/>
</dbReference>
<accession>A0ABT4G800</accession>
<evidence type="ECO:0000313" key="3">
    <source>
        <dbReference type="EMBL" id="MCY9692302.1"/>
    </source>
</evidence>
<keyword evidence="2" id="KW-0732">Signal</keyword>
<comment type="caution">
    <text evidence="3">The sequence shown here is derived from an EMBL/GenBank/DDBJ whole genome shotgun (WGS) entry which is preliminary data.</text>
</comment>
<evidence type="ECO:0000256" key="2">
    <source>
        <dbReference type="SAM" id="SignalP"/>
    </source>
</evidence>
<protein>
    <submittedName>
        <fullName evidence="3">Uncharacterized protein</fullName>
    </submittedName>
</protein>
<dbReference type="Proteomes" id="UP001527099">
    <property type="component" value="Unassembled WGS sequence"/>
</dbReference>
<feature type="coiled-coil region" evidence="1">
    <location>
        <begin position="208"/>
        <end position="235"/>
    </location>
</feature>
<dbReference type="EMBL" id="JAMDMX010000011">
    <property type="protein sequence ID" value="MCY9692302.1"/>
    <property type="molecule type" value="Genomic_DNA"/>
</dbReference>
<evidence type="ECO:0000256" key="1">
    <source>
        <dbReference type="SAM" id="Coils"/>
    </source>
</evidence>